<sequence>MGEAAAVVEGAAVEVPVGAEGAPQGDENAPASGELEKPTVSVYRPSDSQTLAAAQINVPETAYEIGINEAKIIQSHLKKAAIGRRLPSDKEIEEKEAAALAVVEKVQTVCFILPFTVIPPRLPIPESRQRLTIDLRIRSGATVHLTWDGSASKAARTEPALNDQYLDASRALPEAKTASPQHDEGSGALGVEGWKGKAPEKRPMDREAKENKLKALFGLGKGRK</sequence>
<evidence type="ECO:0000313" key="2">
    <source>
        <dbReference type="EMBL" id="RPB12888.1"/>
    </source>
</evidence>
<feature type="region of interest" description="Disordered" evidence="1">
    <location>
        <begin position="16"/>
        <end position="37"/>
    </location>
</feature>
<accession>A0A3N4KTS6</accession>
<dbReference type="EMBL" id="ML119126">
    <property type="protein sequence ID" value="RPB12888.1"/>
    <property type="molecule type" value="Genomic_DNA"/>
</dbReference>
<reference evidence="2 3" key="1">
    <citation type="journal article" date="2018" name="Nat. Ecol. Evol.">
        <title>Pezizomycetes genomes reveal the molecular basis of ectomycorrhizal truffle lifestyle.</title>
        <authorList>
            <person name="Murat C."/>
            <person name="Payen T."/>
            <person name="Noel B."/>
            <person name="Kuo A."/>
            <person name="Morin E."/>
            <person name="Chen J."/>
            <person name="Kohler A."/>
            <person name="Krizsan K."/>
            <person name="Balestrini R."/>
            <person name="Da Silva C."/>
            <person name="Montanini B."/>
            <person name="Hainaut M."/>
            <person name="Levati E."/>
            <person name="Barry K.W."/>
            <person name="Belfiori B."/>
            <person name="Cichocki N."/>
            <person name="Clum A."/>
            <person name="Dockter R.B."/>
            <person name="Fauchery L."/>
            <person name="Guy J."/>
            <person name="Iotti M."/>
            <person name="Le Tacon F."/>
            <person name="Lindquist E.A."/>
            <person name="Lipzen A."/>
            <person name="Malagnac F."/>
            <person name="Mello A."/>
            <person name="Molinier V."/>
            <person name="Miyauchi S."/>
            <person name="Poulain J."/>
            <person name="Riccioni C."/>
            <person name="Rubini A."/>
            <person name="Sitrit Y."/>
            <person name="Splivallo R."/>
            <person name="Traeger S."/>
            <person name="Wang M."/>
            <person name="Zifcakova L."/>
            <person name="Wipf D."/>
            <person name="Zambonelli A."/>
            <person name="Paolocci F."/>
            <person name="Nowrousian M."/>
            <person name="Ottonello S."/>
            <person name="Baldrian P."/>
            <person name="Spatafora J.W."/>
            <person name="Henrissat B."/>
            <person name="Nagy L.G."/>
            <person name="Aury J.M."/>
            <person name="Wincker P."/>
            <person name="Grigoriev I.V."/>
            <person name="Bonfante P."/>
            <person name="Martin F.M."/>
        </authorList>
    </citation>
    <scope>NUCLEOTIDE SEQUENCE [LARGE SCALE GENOMIC DNA]</scope>
    <source>
        <strain evidence="2 3">CCBAS932</strain>
    </source>
</reference>
<dbReference type="STRING" id="1392247.A0A3N4KTS6"/>
<organism evidence="2 3">
    <name type="scientific">Morchella conica CCBAS932</name>
    <dbReference type="NCBI Taxonomy" id="1392247"/>
    <lineage>
        <taxon>Eukaryota</taxon>
        <taxon>Fungi</taxon>
        <taxon>Dikarya</taxon>
        <taxon>Ascomycota</taxon>
        <taxon>Pezizomycotina</taxon>
        <taxon>Pezizomycetes</taxon>
        <taxon>Pezizales</taxon>
        <taxon>Morchellaceae</taxon>
        <taxon>Morchella</taxon>
    </lineage>
</organism>
<dbReference type="Proteomes" id="UP000277580">
    <property type="component" value="Unassembled WGS sequence"/>
</dbReference>
<evidence type="ECO:0000256" key="1">
    <source>
        <dbReference type="SAM" id="MobiDB-lite"/>
    </source>
</evidence>
<dbReference type="AlphaFoldDB" id="A0A3N4KTS6"/>
<feature type="non-terminal residue" evidence="2">
    <location>
        <position position="1"/>
    </location>
</feature>
<keyword evidence="3" id="KW-1185">Reference proteome</keyword>
<protein>
    <submittedName>
        <fullName evidence="2">Uncharacterized protein</fullName>
    </submittedName>
</protein>
<dbReference type="InParanoid" id="A0A3N4KTS6"/>
<proteinExistence type="predicted"/>
<gene>
    <name evidence="2" type="ORF">P167DRAFT_535609</name>
</gene>
<feature type="compositionally biased region" description="Basic and acidic residues" evidence="1">
    <location>
        <begin position="194"/>
        <end position="213"/>
    </location>
</feature>
<evidence type="ECO:0000313" key="3">
    <source>
        <dbReference type="Proteomes" id="UP000277580"/>
    </source>
</evidence>
<dbReference type="OrthoDB" id="440781at2759"/>
<name>A0A3N4KTS6_9PEZI</name>
<feature type="region of interest" description="Disordered" evidence="1">
    <location>
        <begin position="172"/>
        <end position="224"/>
    </location>
</feature>